<dbReference type="InterPro" id="IPR051457">
    <property type="entry name" value="2-oxoacid:Fd_oxidoreductase"/>
</dbReference>
<dbReference type="OrthoDB" id="9803617at2"/>
<evidence type="ECO:0000256" key="5">
    <source>
        <dbReference type="ARBA" id="ARBA00023004"/>
    </source>
</evidence>
<keyword evidence="4" id="KW-0560">Oxidoreductase</keyword>
<dbReference type="STRING" id="1121279.SAMN02745887_03054"/>
<dbReference type="CDD" id="cd07034">
    <property type="entry name" value="TPP_PYR_PFOR_IOR-alpha_like"/>
    <property type="match status" value="1"/>
</dbReference>
<keyword evidence="9" id="KW-1185">Reference proteome</keyword>
<dbReference type="NCBIfam" id="NF009588">
    <property type="entry name" value="PRK13029.1"/>
    <property type="match status" value="1"/>
</dbReference>
<keyword evidence="1" id="KW-0813">Transport</keyword>
<evidence type="ECO:0000313" key="8">
    <source>
        <dbReference type="EMBL" id="SFZ78529.1"/>
    </source>
</evidence>
<dbReference type="InterPro" id="IPR017896">
    <property type="entry name" value="4Fe4S_Fe-S-bd"/>
</dbReference>
<keyword evidence="2" id="KW-0004">4Fe-4S</keyword>
<feature type="domain" description="4Fe-4S ferredoxin-type" evidence="7">
    <location>
        <begin position="631"/>
        <end position="661"/>
    </location>
</feature>
<dbReference type="Proteomes" id="UP000186513">
    <property type="component" value="Unassembled WGS sequence"/>
</dbReference>
<reference evidence="8 9" key="1">
    <citation type="submission" date="2016-11" db="EMBL/GenBank/DDBJ databases">
        <authorList>
            <person name="Jaros S."/>
            <person name="Januszkiewicz K."/>
            <person name="Wedrychowicz H."/>
        </authorList>
    </citation>
    <scope>NUCLEOTIDE SEQUENCE [LARGE SCALE GENOMIC DNA]</scope>
    <source>
        <strain evidence="8 9">DSM 18899</strain>
    </source>
</reference>
<dbReference type="Pfam" id="PF02775">
    <property type="entry name" value="TPP_enzyme_C"/>
    <property type="match status" value="1"/>
</dbReference>
<dbReference type="GO" id="GO:0051539">
    <property type="term" value="F:4 iron, 4 sulfur cluster binding"/>
    <property type="evidence" value="ECO:0007669"/>
    <property type="project" value="UniProtKB-KW"/>
</dbReference>
<name>A0A1K2HPP6_9NEIS</name>
<dbReference type="GO" id="GO:0030976">
    <property type="term" value="F:thiamine pyrophosphate binding"/>
    <property type="evidence" value="ECO:0007669"/>
    <property type="project" value="InterPro"/>
</dbReference>
<dbReference type="PANTHER" id="PTHR48084:SF3">
    <property type="entry name" value="SUBUNIT OF PYRUVATE:FLAVODOXIN OXIDOREDUCTASE"/>
    <property type="match status" value="1"/>
</dbReference>
<dbReference type="InterPro" id="IPR046667">
    <property type="entry name" value="DUF6537"/>
</dbReference>
<dbReference type="SUPFAM" id="SSF52922">
    <property type="entry name" value="TK C-terminal domain-like"/>
    <property type="match status" value="1"/>
</dbReference>
<dbReference type="GO" id="GO:0016625">
    <property type="term" value="F:oxidoreductase activity, acting on the aldehyde or oxo group of donors, iron-sulfur protein as acceptor"/>
    <property type="evidence" value="ECO:0007669"/>
    <property type="project" value="UniProtKB-ARBA"/>
</dbReference>
<dbReference type="PANTHER" id="PTHR48084">
    <property type="entry name" value="2-OXOGLUTARATE OXIDOREDUCTASE SUBUNIT KORB-RELATED"/>
    <property type="match status" value="1"/>
</dbReference>
<dbReference type="InterPro" id="IPR002880">
    <property type="entry name" value="Pyrv_Fd/Flavodoxin_OxRdtase_N"/>
</dbReference>
<keyword evidence="3" id="KW-0249">Electron transport</keyword>
<proteinExistence type="predicted"/>
<sequence>MGNTISLNDKYALAQGRAFMTGTQALVRLPMLQHQRDQAAGLNTAGFVSGYRGSPLGGLDQELARAKKYLDPHGVVFLPGVNEDLGATAVWGSQQVGLFPGAKYDGVFAMWYGKGPGVDRSGDVIRHGNAAGSSAHGGVLLIAGDDHAAKSSTLPHQTDHAFDAFMVPVLNPAGVQEFLDFGIHGWAMSRYSGCWVTLKAISDTVESSAIVDIDPERVQVKLPTDFKMPEGGLNIRWPDPPLVQEERLLHHKLYAVLAYVRANGLNKIVVDSPKPRLGIMTAGKSYLDVMQALDDLGIDEQLAADIGLRIFKVGLTWPLESEGTHAFASGLDEILVVEEKRQVLEYQLKEQLYNWQESVRPRVIGKFDEKGEWTLPEGNWLLPAAGELTPAMIARVIASRIARFYTSPVIEERLRFLDEKEHALKKPRDIILRQPYFCSGCPHNTSTKLPEGSLALAGIGCHYMAMWVTPGTKMFSQMGGEGVTWAGIQPFTDTKHVFVNLGDGTYFHSGILAIRQSIAAKSNITYKLLYNDAVAMTGGQTVDGTLTVPMLTRQLEAEGVQKIIITSDEPEKYQGVQGLAAGITVHHRDELDRIQRELREIPGTTVLIHDQTCAAEKRRRRKRGKMIDPPRRVVINERVCEGCGDCSKQSNCLSVIPLETEYGRKRKIDQSSCNKDFSCLKGYCPSFVTLEGEVKPKRSKLGAEAYASLPALPEPKLPILDTPWSVLVTGVGGTGVVTIGGVLGMAARIDEIGATVLDQTGLAQKGGAVTTHLRFAREQAKLHAVRIAAGDANAVLGCDMVVTATNDCLAKMRREHTHAVLNGFEAATGDFTKNPDMQFPARSMLDTVKQAVGDSHFDVVDATQIATALMGDSIATNMFMLGYAWQKGLIPVSGAAIMQAIELNGAAVQMNQQAFVWGRHAAVDRIRVEKIAFPQVQAAIKLANQTLDEFIARRVADLTQYQDAGYAARYSALIEKVRLAERRVAPESELLSWAAARAYFKVLAYKDEYEVARLFSDGEFQRQLAEQFDGKYTLNFSLGPTWLQWLAKQGQTKKFKLGSWVMGAFGVLARLKGLRGGALDVFGYAEDRKMERRLIVEFEQGLDTLLAGLSAEKLPLAADIVSLIQQIRGYGHIKLAAYAAIKRDWDGKLKQYQSNAAPAAVSAKPAPIRL</sequence>
<dbReference type="GO" id="GO:0045333">
    <property type="term" value="P:cellular respiration"/>
    <property type="evidence" value="ECO:0007669"/>
    <property type="project" value="UniProtKB-ARBA"/>
</dbReference>
<dbReference type="AlphaFoldDB" id="A0A1K2HPP6"/>
<organism evidence="8 9">
    <name type="scientific">Chitinimonas taiwanensis DSM 18899</name>
    <dbReference type="NCBI Taxonomy" id="1121279"/>
    <lineage>
        <taxon>Bacteria</taxon>
        <taxon>Pseudomonadati</taxon>
        <taxon>Pseudomonadota</taxon>
        <taxon>Betaproteobacteria</taxon>
        <taxon>Neisseriales</taxon>
        <taxon>Chitinibacteraceae</taxon>
        <taxon>Chitinimonas</taxon>
    </lineage>
</organism>
<evidence type="ECO:0000256" key="1">
    <source>
        <dbReference type="ARBA" id="ARBA00022448"/>
    </source>
</evidence>
<dbReference type="InterPro" id="IPR009014">
    <property type="entry name" value="Transketo_C/PFOR_II"/>
</dbReference>
<protein>
    <submittedName>
        <fullName evidence="8">Indolepyruvate ferredoxin oxidoreductase</fullName>
    </submittedName>
</protein>
<evidence type="ECO:0000256" key="3">
    <source>
        <dbReference type="ARBA" id="ARBA00022982"/>
    </source>
</evidence>
<evidence type="ECO:0000259" key="7">
    <source>
        <dbReference type="PROSITE" id="PS51379"/>
    </source>
</evidence>
<dbReference type="PROSITE" id="PS51379">
    <property type="entry name" value="4FE4S_FER_2"/>
    <property type="match status" value="1"/>
</dbReference>
<dbReference type="SUPFAM" id="SSF52518">
    <property type="entry name" value="Thiamin diphosphate-binding fold (THDP-binding)"/>
    <property type="match status" value="2"/>
</dbReference>
<dbReference type="SUPFAM" id="SSF53323">
    <property type="entry name" value="Pyruvate-ferredoxin oxidoreductase, PFOR, domain III"/>
    <property type="match status" value="1"/>
</dbReference>
<dbReference type="Gene3D" id="3.40.50.970">
    <property type="match status" value="1"/>
</dbReference>
<keyword evidence="8" id="KW-0670">Pyruvate</keyword>
<dbReference type="InterPro" id="IPR011766">
    <property type="entry name" value="TPP_enzyme_TPP-bd"/>
</dbReference>
<evidence type="ECO:0000313" key="9">
    <source>
        <dbReference type="Proteomes" id="UP000186513"/>
    </source>
</evidence>
<dbReference type="NCBIfam" id="NF009589">
    <property type="entry name" value="PRK13030.1"/>
    <property type="match status" value="1"/>
</dbReference>
<dbReference type="InterPro" id="IPR019752">
    <property type="entry name" value="Pyrv/ketoisovalerate_OxRed_cat"/>
</dbReference>
<dbReference type="InterPro" id="IPR002869">
    <property type="entry name" value="Pyrv_flavodox_OxRed_cen"/>
</dbReference>
<dbReference type="RefSeq" id="WP_072429534.1">
    <property type="nucleotide sequence ID" value="NZ_FPKR01000012.1"/>
</dbReference>
<evidence type="ECO:0000256" key="2">
    <source>
        <dbReference type="ARBA" id="ARBA00022485"/>
    </source>
</evidence>
<gene>
    <name evidence="8" type="ORF">SAMN02745887_03054</name>
</gene>
<dbReference type="EMBL" id="FPKR01000012">
    <property type="protein sequence ID" value="SFZ78529.1"/>
    <property type="molecule type" value="Genomic_DNA"/>
</dbReference>
<dbReference type="InterPro" id="IPR029061">
    <property type="entry name" value="THDP-binding"/>
</dbReference>
<dbReference type="Pfam" id="PF20169">
    <property type="entry name" value="DUF6537"/>
    <property type="match status" value="1"/>
</dbReference>
<keyword evidence="5" id="KW-0408">Iron</keyword>
<dbReference type="Pfam" id="PF01558">
    <property type="entry name" value="POR"/>
    <property type="match status" value="1"/>
</dbReference>
<dbReference type="Gene3D" id="3.40.920.10">
    <property type="entry name" value="Pyruvate-ferredoxin oxidoreductase, PFOR, domain III"/>
    <property type="match status" value="1"/>
</dbReference>
<evidence type="ECO:0000256" key="4">
    <source>
        <dbReference type="ARBA" id="ARBA00023002"/>
    </source>
</evidence>
<accession>A0A1K2HPP6</accession>
<dbReference type="GO" id="GO:0044281">
    <property type="term" value="P:small molecule metabolic process"/>
    <property type="evidence" value="ECO:0007669"/>
    <property type="project" value="UniProtKB-ARBA"/>
</dbReference>
<evidence type="ECO:0000256" key="6">
    <source>
        <dbReference type="ARBA" id="ARBA00023014"/>
    </source>
</evidence>
<keyword evidence="2" id="KW-0479">Metal-binding</keyword>
<keyword evidence="6" id="KW-0411">Iron-sulfur</keyword>